<evidence type="ECO:0000313" key="7">
    <source>
        <dbReference type="Ensembl" id="ENSAMXP00000052961.1"/>
    </source>
</evidence>
<dbReference type="GeneTree" id="ENSGT00940000156462"/>
<keyword evidence="4" id="KW-1015">Disulfide bond</keyword>
<reference evidence="8" key="2">
    <citation type="journal article" date="2014" name="Nat. Commun.">
        <title>The cavefish genome reveals candidate genes for eye loss.</title>
        <authorList>
            <person name="McGaugh S.E."/>
            <person name="Gross J.B."/>
            <person name="Aken B."/>
            <person name="Blin M."/>
            <person name="Borowsky R."/>
            <person name="Chalopin D."/>
            <person name="Hinaux H."/>
            <person name="Jeffery W.R."/>
            <person name="Keene A."/>
            <person name="Ma L."/>
            <person name="Minx P."/>
            <person name="Murphy D."/>
            <person name="O'Quin K.E."/>
            <person name="Retaux S."/>
            <person name="Rohner N."/>
            <person name="Searle S.M."/>
            <person name="Stahl B.A."/>
            <person name="Tabin C."/>
            <person name="Volff J.N."/>
            <person name="Yoshizawa M."/>
            <person name="Warren W.C."/>
        </authorList>
    </citation>
    <scope>NUCLEOTIDE SEQUENCE [LARGE SCALE GENOMIC DNA]</scope>
    <source>
        <strain evidence="8">female</strain>
    </source>
</reference>
<dbReference type="Bgee" id="ENSAMXG00000037874">
    <property type="expression patterns" value="Expressed in bone element and 14 other cell types or tissues"/>
</dbReference>
<dbReference type="SMART" id="SM00327">
    <property type="entry name" value="VWA"/>
    <property type="match status" value="1"/>
</dbReference>
<dbReference type="PANTHER" id="PTHR10083:SF374">
    <property type="entry name" value="BPTI_KUNITZ INHIBITOR DOMAIN-CONTAINING PROTEIN"/>
    <property type="match status" value="1"/>
</dbReference>
<evidence type="ECO:0000256" key="4">
    <source>
        <dbReference type="ARBA" id="ARBA00023157"/>
    </source>
</evidence>
<dbReference type="Gene3D" id="4.10.410.10">
    <property type="entry name" value="Pancreatic trypsin inhibitor Kunitz domain"/>
    <property type="match status" value="1"/>
</dbReference>
<reference evidence="8" key="1">
    <citation type="submission" date="2013-03" db="EMBL/GenBank/DDBJ databases">
        <authorList>
            <person name="Jeffery W."/>
            <person name="Warren W."/>
            <person name="Wilson R.K."/>
        </authorList>
    </citation>
    <scope>NUCLEOTIDE SEQUENCE</scope>
    <source>
        <strain evidence="8">female</strain>
    </source>
</reference>
<evidence type="ECO:0000256" key="1">
    <source>
        <dbReference type="ARBA" id="ARBA00004498"/>
    </source>
</evidence>
<dbReference type="PANTHER" id="PTHR10083">
    <property type="entry name" value="KUNITZ-TYPE PROTEASE INHIBITOR-RELATED"/>
    <property type="match status" value="1"/>
</dbReference>
<dbReference type="InterPro" id="IPR002035">
    <property type="entry name" value="VWF_A"/>
</dbReference>
<feature type="domain" description="VWFA" evidence="5">
    <location>
        <begin position="1"/>
        <end position="185"/>
    </location>
</feature>
<dbReference type="InterPro" id="IPR036880">
    <property type="entry name" value="Kunitz_BPTI_sf"/>
</dbReference>
<dbReference type="InterPro" id="IPR036465">
    <property type="entry name" value="vWFA_dom_sf"/>
</dbReference>
<dbReference type="CDD" id="cd01450">
    <property type="entry name" value="vWFA_subfamily_ECM"/>
    <property type="match status" value="1"/>
</dbReference>
<reference evidence="7" key="4">
    <citation type="submission" date="2025-09" db="UniProtKB">
        <authorList>
            <consortium name="Ensembl"/>
        </authorList>
    </citation>
    <scope>IDENTIFICATION</scope>
</reference>
<evidence type="ECO:0000256" key="3">
    <source>
        <dbReference type="ARBA" id="ARBA00023119"/>
    </source>
</evidence>
<dbReference type="Proteomes" id="UP000018467">
    <property type="component" value="Unassembled WGS sequence"/>
</dbReference>
<dbReference type="SMART" id="SM00131">
    <property type="entry name" value="KU"/>
    <property type="match status" value="1"/>
</dbReference>
<dbReference type="SUPFAM" id="SSF57362">
    <property type="entry name" value="BPTI-like"/>
    <property type="match status" value="1"/>
</dbReference>
<name>A0A3B1KGF4_ASTMX</name>
<dbReference type="InterPro" id="IPR020901">
    <property type="entry name" value="Prtase_inh_Kunz-CS"/>
</dbReference>
<evidence type="ECO:0000259" key="5">
    <source>
        <dbReference type="PROSITE" id="PS50234"/>
    </source>
</evidence>
<dbReference type="GO" id="GO:0004867">
    <property type="term" value="F:serine-type endopeptidase inhibitor activity"/>
    <property type="evidence" value="ECO:0007669"/>
    <property type="project" value="InterPro"/>
</dbReference>
<keyword evidence="3" id="KW-0176">Collagen</keyword>
<accession>A0A3B1KGF4</accession>
<dbReference type="Pfam" id="PF00092">
    <property type="entry name" value="VWA"/>
    <property type="match status" value="1"/>
</dbReference>
<dbReference type="Ensembl" id="ENSAMXT00000039940.1">
    <property type="protein sequence ID" value="ENSAMXP00000052961.1"/>
    <property type="gene ID" value="ENSAMXG00000037874.1"/>
</dbReference>
<dbReference type="PROSITE" id="PS50279">
    <property type="entry name" value="BPTI_KUNITZ_2"/>
    <property type="match status" value="1"/>
</dbReference>
<proteinExistence type="predicted"/>
<dbReference type="PROSITE" id="PS50234">
    <property type="entry name" value="VWFA"/>
    <property type="match status" value="1"/>
</dbReference>
<dbReference type="CDD" id="cd22629">
    <property type="entry name" value="Kunitz_collagen_alpha3_VI"/>
    <property type="match status" value="1"/>
</dbReference>
<dbReference type="PROSITE" id="PS00280">
    <property type="entry name" value="BPTI_KUNITZ_1"/>
    <property type="match status" value="1"/>
</dbReference>
<feature type="domain" description="BPTI/Kunitz inhibitor" evidence="6">
    <location>
        <begin position="438"/>
        <end position="488"/>
    </location>
</feature>
<dbReference type="SUPFAM" id="SSF53300">
    <property type="entry name" value="vWA-like"/>
    <property type="match status" value="1"/>
</dbReference>
<dbReference type="GO" id="GO:0005581">
    <property type="term" value="C:collagen trimer"/>
    <property type="evidence" value="ECO:0007669"/>
    <property type="project" value="UniProtKB-KW"/>
</dbReference>
<dbReference type="STRING" id="7994.ENSAMXP00000052961"/>
<reference evidence="7" key="3">
    <citation type="submission" date="2025-08" db="UniProtKB">
        <authorList>
            <consortium name="Ensembl"/>
        </authorList>
    </citation>
    <scope>IDENTIFICATION</scope>
</reference>
<evidence type="ECO:0000256" key="2">
    <source>
        <dbReference type="ARBA" id="ARBA00022530"/>
    </source>
</evidence>
<dbReference type="Gene3D" id="3.40.50.410">
    <property type="entry name" value="von Willebrand factor, type A domain"/>
    <property type="match status" value="1"/>
</dbReference>
<organism evidence="7 8">
    <name type="scientific">Astyanax mexicanus</name>
    <name type="common">Blind cave fish</name>
    <name type="synonym">Astyanax fasciatus mexicanus</name>
    <dbReference type="NCBI Taxonomy" id="7994"/>
    <lineage>
        <taxon>Eukaryota</taxon>
        <taxon>Metazoa</taxon>
        <taxon>Chordata</taxon>
        <taxon>Craniata</taxon>
        <taxon>Vertebrata</taxon>
        <taxon>Euteleostomi</taxon>
        <taxon>Actinopterygii</taxon>
        <taxon>Neopterygii</taxon>
        <taxon>Teleostei</taxon>
        <taxon>Ostariophysi</taxon>
        <taxon>Characiformes</taxon>
        <taxon>Characoidei</taxon>
        <taxon>Acestrorhamphidae</taxon>
        <taxon>Acestrorhamphinae</taxon>
        <taxon>Astyanax</taxon>
    </lineage>
</organism>
<protein>
    <recommendedName>
        <fullName evidence="9">BPTI/Kunitz inhibitor domain-containing protein</fullName>
    </recommendedName>
</protein>
<dbReference type="FunFam" id="4.10.410.10:FF:000040">
    <property type="entry name" value="Serine protease inhibitor, putative"/>
    <property type="match status" value="1"/>
</dbReference>
<dbReference type="PRINTS" id="PR00759">
    <property type="entry name" value="BASICPTASE"/>
</dbReference>
<keyword evidence="2" id="KW-0272">Extracellular matrix</keyword>
<dbReference type="GO" id="GO:0005615">
    <property type="term" value="C:extracellular space"/>
    <property type="evidence" value="ECO:0007669"/>
    <property type="project" value="TreeGrafter"/>
</dbReference>
<keyword evidence="8" id="KW-1185">Reference proteome</keyword>
<evidence type="ECO:0008006" key="9">
    <source>
        <dbReference type="Google" id="ProtNLM"/>
    </source>
</evidence>
<keyword evidence="2" id="KW-0964">Secreted</keyword>
<dbReference type="InterPro" id="IPR050098">
    <property type="entry name" value="TFPI/VKTCI-like"/>
</dbReference>
<dbReference type="InterPro" id="IPR002223">
    <property type="entry name" value="Kunitz_BPTI"/>
</dbReference>
<sequence>MAFLIDSSESTWPTVFTEMKQYLAHVVDQLEISADPATTMHHARVALVQHAPYEYLHNNSGIPISIGFGLTDHKSSQDVQSFLLDKLYQLEGGRALAAALESTVENVFEKAPYPRHLKVLMLVKAATEVKCKGYFIVVIRIGNPTPAGDARVLAQVASEPSDVFYKNADGPLGFYDSHLQMFAQLLPKYLSLENAFYMSPHVSKKCQWYQSDQPGKVPFRSVHLHEYVFSYCSLHLMYLLLVIECLTLCRVLADITSTYYFVLWGKWVAACKTVREKTTKRRSTHLLKPYLSLYTVTKDPQTTAVHLHILDDQISSCTSNVMYCLCLWPFVCSDVKAEELHLVNVTSTGFALTWVSDDPQATHEVTVTRLQDHSLVLRKNVTDKHLTLDQLEAAQTYHVVITVRSQLISLTHSSFHNSSPSVLHVLANHFTDLWVDICKLPKEEGTCIKFVLKWFYDSVSNSCTRFWYGGCGGNLNRFNTQEECEKECGKGGNKSGVGAVRGRVAVKVMGEEEDSPLFS</sequence>
<dbReference type="AlphaFoldDB" id="A0A3B1KGF4"/>
<evidence type="ECO:0000259" key="6">
    <source>
        <dbReference type="PROSITE" id="PS50279"/>
    </source>
</evidence>
<dbReference type="InParanoid" id="A0A3B1KGF4"/>
<dbReference type="Pfam" id="PF00014">
    <property type="entry name" value="Kunitz_BPTI"/>
    <property type="match status" value="1"/>
</dbReference>
<evidence type="ECO:0000313" key="8">
    <source>
        <dbReference type="Proteomes" id="UP000018467"/>
    </source>
</evidence>
<comment type="subcellular location">
    <subcellularLocation>
        <location evidence="1">Secreted</location>
        <location evidence="1">Extracellular space</location>
        <location evidence="1">Extracellular matrix</location>
    </subcellularLocation>
</comment>